<dbReference type="OrthoDB" id="9765600at2"/>
<reference evidence="10 11" key="1">
    <citation type="submission" date="2015-09" db="EMBL/GenBank/DDBJ databases">
        <authorList>
            <consortium name="Pathogen Informatics"/>
        </authorList>
    </citation>
    <scope>NUCLEOTIDE SEQUENCE [LARGE SCALE GENOMIC DNA]</scope>
    <source>
        <strain evidence="10 11">2789STDY5834855</strain>
    </source>
</reference>
<evidence type="ECO:0000313" key="10">
    <source>
        <dbReference type="EMBL" id="CUN60198.1"/>
    </source>
</evidence>
<keyword evidence="4 6" id="KW-0413">Isomerase</keyword>
<keyword evidence="1 6" id="KW-0479">Metal-binding</keyword>
<evidence type="ECO:0000256" key="2">
    <source>
        <dbReference type="ARBA" id="ARBA00022935"/>
    </source>
</evidence>
<feature type="binding site" evidence="6">
    <location>
        <position position="348"/>
    </location>
    <ligand>
        <name>Mn(2+)</name>
        <dbReference type="ChEBI" id="CHEBI:29035"/>
    </ligand>
</feature>
<dbReference type="Pfam" id="PF11762">
    <property type="entry name" value="Arabinose_Iso_C"/>
    <property type="match status" value="1"/>
</dbReference>
<dbReference type="AlphaFoldDB" id="A0A173YBT7"/>
<comment type="catalytic activity">
    <reaction evidence="6">
        <text>beta-L-arabinopyranose = L-ribulose</text>
        <dbReference type="Rhea" id="RHEA:14821"/>
        <dbReference type="ChEBI" id="CHEBI:16880"/>
        <dbReference type="ChEBI" id="CHEBI:40886"/>
        <dbReference type="EC" id="5.3.1.4"/>
    </reaction>
</comment>
<dbReference type="HAMAP" id="MF_00519">
    <property type="entry name" value="Arabinose_Isome"/>
    <property type="match status" value="1"/>
</dbReference>
<keyword evidence="2 6" id="KW-0054">Arabinose catabolism</keyword>
<evidence type="ECO:0000313" key="11">
    <source>
        <dbReference type="Proteomes" id="UP000095558"/>
    </source>
</evidence>
<evidence type="ECO:0000256" key="5">
    <source>
        <dbReference type="ARBA" id="ARBA00023277"/>
    </source>
</evidence>
<dbReference type="GO" id="GO:0008733">
    <property type="term" value="F:L-arabinose isomerase activity"/>
    <property type="evidence" value="ECO:0007669"/>
    <property type="project" value="UniProtKB-UniRule"/>
</dbReference>
<dbReference type="Proteomes" id="UP000095558">
    <property type="component" value="Unassembled WGS sequence"/>
</dbReference>
<dbReference type="UniPathway" id="UPA00145">
    <property type="reaction ID" value="UER00565"/>
</dbReference>
<dbReference type="InterPro" id="IPR055390">
    <property type="entry name" value="AraA_central"/>
</dbReference>
<name>A0A173YBT7_9CLOT</name>
<accession>A0A173YBT7</accession>
<evidence type="ECO:0000256" key="1">
    <source>
        <dbReference type="ARBA" id="ARBA00022723"/>
    </source>
</evidence>
<dbReference type="PANTHER" id="PTHR38464:SF1">
    <property type="entry name" value="L-ARABINOSE ISOMERASE"/>
    <property type="match status" value="1"/>
</dbReference>
<dbReference type="InterPro" id="IPR055389">
    <property type="entry name" value="AraA_N"/>
</dbReference>
<evidence type="ECO:0000256" key="4">
    <source>
        <dbReference type="ARBA" id="ARBA00023235"/>
    </source>
</evidence>
<comment type="similarity">
    <text evidence="6">Belongs to the arabinose isomerase family.</text>
</comment>
<dbReference type="PIRSF" id="PIRSF001478">
    <property type="entry name" value="L-ara_isomerase"/>
    <property type="match status" value="1"/>
</dbReference>
<evidence type="ECO:0000256" key="6">
    <source>
        <dbReference type="HAMAP-Rule" id="MF_00519"/>
    </source>
</evidence>
<comment type="cofactor">
    <cofactor evidence="6">
        <name>Mn(2+)</name>
        <dbReference type="ChEBI" id="CHEBI:29035"/>
    </cofactor>
    <text evidence="6">Binds 1 Mn(2+) ion per subunit.</text>
</comment>
<feature type="domain" description="L-arabinose isomerase N-terminal" evidence="7">
    <location>
        <begin position="8"/>
        <end position="172"/>
    </location>
</feature>
<dbReference type="Gene3D" id="3.40.50.10940">
    <property type="match status" value="1"/>
</dbReference>
<evidence type="ECO:0000259" key="8">
    <source>
        <dbReference type="Pfam" id="PF11762"/>
    </source>
</evidence>
<evidence type="ECO:0000256" key="3">
    <source>
        <dbReference type="ARBA" id="ARBA00023211"/>
    </source>
</evidence>
<dbReference type="GO" id="GO:0030145">
    <property type="term" value="F:manganese ion binding"/>
    <property type="evidence" value="ECO:0007669"/>
    <property type="project" value="UniProtKB-UniRule"/>
</dbReference>
<dbReference type="Pfam" id="PF02610">
    <property type="entry name" value="AraA_N"/>
    <property type="match status" value="1"/>
</dbReference>
<dbReference type="InterPro" id="IPR024664">
    <property type="entry name" value="Ara_Isoase_C"/>
</dbReference>
<feature type="domain" description="L-arabinose isomerase C-terminal" evidence="8">
    <location>
        <begin position="327"/>
        <end position="469"/>
    </location>
</feature>
<comment type="function">
    <text evidence="6">Catalyzes the conversion of L-arabinose to L-ribulose.</text>
</comment>
<feature type="binding site" evidence="6">
    <location>
        <position position="447"/>
    </location>
    <ligand>
        <name>Mn(2+)</name>
        <dbReference type="ChEBI" id="CHEBI:29035"/>
    </ligand>
</feature>
<dbReference type="PANTHER" id="PTHR38464">
    <property type="entry name" value="L-ARABINOSE ISOMERASE"/>
    <property type="match status" value="1"/>
</dbReference>
<dbReference type="SUPFAM" id="SSF53743">
    <property type="entry name" value="FucI/AraA N-terminal and middle domains"/>
    <property type="match status" value="1"/>
</dbReference>
<feature type="domain" description="L-arabinose isomerase central" evidence="9">
    <location>
        <begin position="177"/>
        <end position="323"/>
    </location>
</feature>
<dbReference type="GO" id="GO:0005829">
    <property type="term" value="C:cytosol"/>
    <property type="evidence" value="ECO:0007669"/>
    <property type="project" value="TreeGrafter"/>
</dbReference>
<dbReference type="InterPro" id="IPR038583">
    <property type="entry name" value="AraA_N_sf"/>
</dbReference>
<proteinExistence type="inferred from homology"/>
<sequence length="497" mass="56313">MINTRKYSFWFVTGSQDLYGEDTLKQVALDSKEMVNGLNDVEGIKYEIIHKPTVRNAKEIYNICLAANNDESCAGIITWMHTFSPAKMWIRGLSILNKPQLHFHTQFNRDIPWDTMDMDFMNLNQSAHGDREFGFINTRMGNNRKVVVGYWQEPETHKEINKWMSVATGYVEGRNIKIARFDDNMRDVAVTEGDKVEVAIKLGWTCDAFGIGDLVEVINEVTDEEVENLMKVYEEKYEICEAGKTEGSVRNSIKYQAKVEIALRRFLEKGGYTAFTTNFQVLHGMEQLPGLAVQRLMEDGYGFGGEGDWKTAGLVRLMKIMTNNTRTSFMEDYTYNFDPENELILGAHMLEVCPTVSANKPLIEVKHLGIGDKAAPARLIFNGQAGQAVCASLIDLGGRMRLVINEVEAKEVEKDLPELPVARVLWRPEPSLKVGAKAWILAGGAHHTSFTYELDSEQLTTLADMYGIESVVIGKDTNIRDFEKELKLNSLYWMLNK</sequence>
<dbReference type="InterPro" id="IPR004216">
    <property type="entry name" value="Fuc/Ara_isomerase_C"/>
</dbReference>
<keyword evidence="5 6" id="KW-0119">Carbohydrate metabolism</keyword>
<evidence type="ECO:0000259" key="7">
    <source>
        <dbReference type="Pfam" id="PF02610"/>
    </source>
</evidence>
<protein>
    <recommendedName>
        <fullName evidence="6">L-arabinose isomerase</fullName>
        <ecNumber evidence="6">5.3.1.4</ecNumber>
    </recommendedName>
</protein>
<dbReference type="GO" id="GO:0019569">
    <property type="term" value="P:L-arabinose catabolic process to D-xylulose 5-phosphate"/>
    <property type="evidence" value="ECO:0007669"/>
    <property type="project" value="UniProtKB-UniRule"/>
</dbReference>
<organism evidence="10 11">
    <name type="scientific">Clostridium disporicum</name>
    <dbReference type="NCBI Taxonomy" id="84024"/>
    <lineage>
        <taxon>Bacteria</taxon>
        <taxon>Bacillati</taxon>
        <taxon>Bacillota</taxon>
        <taxon>Clostridia</taxon>
        <taxon>Eubacteriales</taxon>
        <taxon>Clostridiaceae</taxon>
        <taxon>Clostridium</taxon>
    </lineage>
</organism>
<feature type="binding site" evidence="6">
    <location>
        <position position="331"/>
    </location>
    <ligand>
        <name>Mn(2+)</name>
        <dbReference type="ChEBI" id="CHEBI:29035"/>
    </ligand>
</feature>
<gene>
    <name evidence="6 10" type="primary">araA</name>
    <name evidence="10" type="ORF">ERS852470_00301</name>
</gene>
<keyword evidence="3 6" id="KW-0464">Manganese</keyword>
<dbReference type="RefSeq" id="WP_055275073.1">
    <property type="nucleotide sequence ID" value="NZ_CYZV01000002.1"/>
</dbReference>
<dbReference type="SUPFAM" id="SSF50443">
    <property type="entry name" value="FucI/AraA C-terminal domain-like"/>
    <property type="match status" value="1"/>
</dbReference>
<dbReference type="EMBL" id="CYZV01000002">
    <property type="protein sequence ID" value="CUN60198.1"/>
    <property type="molecule type" value="Genomic_DNA"/>
</dbReference>
<comment type="pathway">
    <text evidence="6">Carbohydrate degradation; L-arabinose degradation via L-ribulose; D-xylulose 5-phosphate from L-arabinose (bacterial route): step 1/3.</text>
</comment>
<dbReference type="InterPro" id="IPR003762">
    <property type="entry name" value="Lara_isomerase"/>
</dbReference>
<evidence type="ECO:0000259" key="9">
    <source>
        <dbReference type="Pfam" id="PF24856"/>
    </source>
</evidence>
<dbReference type="NCBIfam" id="NF002795">
    <property type="entry name" value="PRK02929.1"/>
    <property type="match status" value="1"/>
</dbReference>
<dbReference type="InterPro" id="IPR009015">
    <property type="entry name" value="Fucose_isomerase_N/cen_sf"/>
</dbReference>
<feature type="binding site" evidence="6">
    <location>
        <position position="306"/>
    </location>
    <ligand>
        <name>Mn(2+)</name>
        <dbReference type="ChEBI" id="CHEBI:29035"/>
    </ligand>
</feature>
<dbReference type="Pfam" id="PF24856">
    <property type="entry name" value="AraA_central"/>
    <property type="match status" value="1"/>
</dbReference>
<dbReference type="EC" id="5.3.1.4" evidence="6"/>